<keyword evidence="4" id="KW-0175">Coiled coil</keyword>
<dbReference type="InterPro" id="IPR004875">
    <property type="entry name" value="DDE_SF_endonuclease_dom"/>
</dbReference>
<dbReference type="InterPro" id="IPR050863">
    <property type="entry name" value="CenT-Element_Derived"/>
</dbReference>
<evidence type="ECO:0000313" key="8">
    <source>
        <dbReference type="Proteomes" id="UP000001056"/>
    </source>
</evidence>
<feature type="coiled-coil region" evidence="4">
    <location>
        <begin position="439"/>
        <end position="466"/>
    </location>
</feature>
<evidence type="ECO:0000259" key="6">
    <source>
        <dbReference type="PROSITE" id="PS51253"/>
    </source>
</evidence>
<evidence type="ECO:0000313" key="7">
    <source>
        <dbReference type="EMBL" id="EAQ87389.1"/>
    </source>
</evidence>
<dbReference type="Pfam" id="PF03221">
    <property type="entry name" value="HTH_Tnp_Tc5"/>
    <property type="match status" value="1"/>
</dbReference>
<feature type="region of interest" description="Disordered" evidence="5">
    <location>
        <begin position="494"/>
        <end position="518"/>
    </location>
</feature>
<dbReference type="AlphaFoldDB" id="Q2H2I8"/>
<dbReference type="RefSeq" id="XP_001223222.1">
    <property type="nucleotide sequence ID" value="XM_001223221.1"/>
</dbReference>
<dbReference type="VEuPathDB" id="FungiDB:CHGG_04008"/>
<dbReference type="EMBL" id="CH408032">
    <property type="protein sequence ID" value="EAQ87389.1"/>
    <property type="molecule type" value="Genomic_DNA"/>
</dbReference>
<evidence type="ECO:0000256" key="1">
    <source>
        <dbReference type="ARBA" id="ARBA00004123"/>
    </source>
</evidence>
<dbReference type="InterPro" id="IPR009057">
    <property type="entry name" value="Homeodomain-like_sf"/>
</dbReference>
<evidence type="ECO:0000256" key="3">
    <source>
        <dbReference type="ARBA" id="ARBA00023242"/>
    </source>
</evidence>
<dbReference type="PANTHER" id="PTHR19303:SF74">
    <property type="entry name" value="POGO TRANSPOSABLE ELEMENT WITH KRAB DOMAIN"/>
    <property type="match status" value="1"/>
</dbReference>
<feature type="compositionally biased region" description="Polar residues" evidence="5">
    <location>
        <begin position="409"/>
        <end position="418"/>
    </location>
</feature>
<dbReference type="GO" id="GO:0005634">
    <property type="term" value="C:nucleus"/>
    <property type="evidence" value="ECO:0007669"/>
    <property type="project" value="UniProtKB-SubCell"/>
</dbReference>
<dbReference type="PROSITE" id="PS51253">
    <property type="entry name" value="HTH_CENPB"/>
    <property type="match status" value="1"/>
</dbReference>
<dbReference type="SMART" id="SM00674">
    <property type="entry name" value="CENPB"/>
    <property type="match status" value="1"/>
</dbReference>
<gene>
    <name evidence="7" type="ORF">CHGG_04008</name>
</gene>
<dbReference type="GO" id="GO:0003677">
    <property type="term" value="F:DNA binding"/>
    <property type="evidence" value="ECO:0007669"/>
    <property type="project" value="UniProtKB-KW"/>
</dbReference>
<dbReference type="Pfam" id="PF05225">
    <property type="entry name" value="HTH_psq"/>
    <property type="match status" value="1"/>
</dbReference>
<feature type="compositionally biased region" description="Polar residues" evidence="5">
    <location>
        <begin position="34"/>
        <end position="49"/>
    </location>
</feature>
<dbReference type="PANTHER" id="PTHR19303">
    <property type="entry name" value="TRANSPOSON"/>
    <property type="match status" value="1"/>
</dbReference>
<evidence type="ECO:0000256" key="2">
    <source>
        <dbReference type="ARBA" id="ARBA00023125"/>
    </source>
</evidence>
<dbReference type="Pfam" id="PF03184">
    <property type="entry name" value="DDE_1"/>
    <property type="match status" value="1"/>
</dbReference>
<dbReference type="GeneID" id="4391720"/>
<evidence type="ECO:0000256" key="5">
    <source>
        <dbReference type="SAM" id="MobiDB-lite"/>
    </source>
</evidence>
<keyword evidence="8" id="KW-1185">Reference proteome</keyword>
<dbReference type="InterPro" id="IPR006600">
    <property type="entry name" value="HTH_CenpB_DNA-bd_dom"/>
</dbReference>
<dbReference type="SUPFAM" id="SSF46689">
    <property type="entry name" value="Homeodomain-like"/>
    <property type="match status" value="1"/>
</dbReference>
<evidence type="ECO:0000256" key="4">
    <source>
        <dbReference type="SAM" id="Coils"/>
    </source>
</evidence>
<reference evidence="8" key="1">
    <citation type="journal article" date="2015" name="Genome Announc.">
        <title>Draft genome sequence of the cellulolytic fungus Chaetomium globosum.</title>
        <authorList>
            <person name="Cuomo C.A."/>
            <person name="Untereiner W.A."/>
            <person name="Ma L.-J."/>
            <person name="Grabherr M."/>
            <person name="Birren B.W."/>
        </authorList>
    </citation>
    <scope>NUCLEOTIDE SEQUENCE [LARGE SCALE GENOMIC DNA]</scope>
    <source>
        <strain evidence="8">ATCC 6205 / CBS 148.51 / DSM 1962 / NBRC 6347 / NRRL 1970</strain>
    </source>
</reference>
<protein>
    <recommendedName>
        <fullName evidence="6">HTH CENPB-type domain-containing protein</fullName>
    </recommendedName>
</protein>
<dbReference type="Proteomes" id="UP000001056">
    <property type="component" value="Unassembled WGS sequence"/>
</dbReference>
<proteinExistence type="predicted"/>
<feature type="region of interest" description="Disordered" evidence="5">
    <location>
        <begin position="394"/>
        <end position="418"/>
    </location>
</feature>
<comment type="subcellular location">
    <subcellularLocation>
        <location evidence="1">Nucleus</location>
    </subcellularLocation>
</comment>
<feature type="compositionally biased region" description="Low complexity" evidence="5">
    <location>
        <begin position="757"/>
        <end position="801"/>
    </location>
</feature>
<feature type="region of interest" description="Disordered" evidence="5">
    <location>
        <begin position="757"/>
        <end position="805"/>
    </location>
</feature>
<dbReference type="InParanoid" id="Q2H2I8"/>
<dbReference type="STRING" id="306901.Q2H2I8"/>
<sequence>MATIREELIQLAITNIQQGLCSIRSAAEKYSVPSSTLSDRLHGSQPQRQAKTHNQRLSPVQEEFVVDWCLNEEKSGRAPSRSQVVGFAQAILAEGGDRQPLGARWIDRFLRRHNAVKTKKSALLESSRTKDSTREAYQAFYRRLEFHIRDKNIIPANIANVDEHGMQEMETTAGTVIGSSLTRRAYTTSSDTTTWVTVIECGTVEGVRLSPTIVFTGASLQGQWFPPKAELEVDFLDWKFDYSLTGWSNSQIALKWLKEVYLPQTQPQGDEWRLLILDEHSSHTTGDFMATAWLNKVQLVYLPAHTSHKTQLLDRSVFSALKSYFRQATKALASFTASAAINKRRFLHCYRDTSKLGMSARNIISGFRNTGIWPLDPSKVLDDPEAVLESQALPVRPKTPPPEPRTEFWTPQKSQDIRTHQQGVSEGMEASGRLTRTLLAKAGKALDAKNAEMASLKAQVDHLTKELESHEPQGRKRVKENANDKFTRIEDIIQAKEDSMKSPKKKKKKTQQDSQEVKEAEEIIVDAVEPGGDGGAKCPIVGNTRAFVQTIAKGGSFALLLSWRAFDQRTYAKMRQSAVLSLVAARAAHAAGQQLIPGIDSGFSPVPGLLGRQFNDCTTRSTCHGCFGDGYVVCDKIGCFNPEIYQQCCHNARLCVAKDNSCCTDWDGPGETGTSGVPNVTAAPAPTATDISWFSCTRGEPGEDCCQRAQIPLHWCSGEFPSFGCYNDKNQFCCTDGTICDQEGCCELFDASTTHPWASTATTTPSPAQTPTTTATNAVTEAPTSAPTSATDAPESTTTTSGAGLMSGPGLAMGLVALVVFLL</sequence>
<dbReference type="eggNOG" id="ENOG502RYUX">
    <property type="taxonomic scope" value="Eukaryota"/>
</dbReference>
<name>Q2H2I8_CHAGB</name>
<dbReference type="Gene3D" id="1.10.10.60">
    <property type="entry name" value="Homeodomain-like"/>
    <property type="match status" value="1"/>
</dbReference>
<dbReference type="InterPro" id="IPR007889">
    <property type="entry name" value="HTH_Psq"/>
</dbReference>
<dbReference type="OrthoDB" id="5409186at2759"/>
<accession>Q2H2I8</accession>
<feature type="domain" description="HTH CENPB-type" evidence="6">
    <location>
        <begin position="49"/>
        <end position="119"/>
    </location>
</feature>
<keyword evidence="2" id="KW-0238">DNA-binding</keyword>
<keyword evidence="3" id="KW-0539">Nucleus</keyword>
<organism evidence="7 8">
    <name type="scientific">Chaetomium globosum (strain ATCC 6205 / CBS 148.51 / DSM 1962 / NBRC 6347 / NRRL 1970)</name>
    <name type="common">Soil fungus</name>
    <dbReference type="NCBI Taxonomy" id="306901"/>
    <lineage>
        <taxon>Eukaryota</taxon>
        <taxon>Fungi</taxon>
        <taxon>Dikarya</taxon>
        <taxon>Ascomycota</taxon>
        <taxon>Pezizomycotina</taxon>
        <taxon>Sordariomycetes</taxon>
        <taxon>Sordariomycetidae</taxon>
        <taxon>Sordariales</taxon>
        <taxon>Chaetomiaceae</taxon>
        <taxon>Chaetomium</taxon>
    </lineage>
</organism>
<dbReference type="HOGENOM" id="CLU_343877_0_0_1"/>
<feature type="region of interest" description="Disordered" evidence="5">
    <location>
        <begin position="34"/>
        <end position="57"/>
    </location>
</feature>